<accession>A0ABV3RCN1</accession>
<sequence>MRSTLLPLAAVAAVLATAAPSAHAKVTVDPERIVRDVKTLASDAFEGRAPGTKGEERTIGYLIARMQDVGLEPGGPDGQWLQTVPLLHTTLGKGTMAFTGPQGRMPVSLGKEIYVSTLRPDDAARIDKAPVVFVGYGVTAPERQWDDFKDVDLKGKVAVFLVNDPDFSATQGEAPFGKFGGRTMTYYGRWSYKFEEAARRGAVGALIVHDTEGAGYGWNVVTSPRGENYDIVRKPEDLTSLRLQGWIEGDAAKTLFNRAGLDLSQLRAAASRADFRPVPLKGVTFSADVPVSHEQIASHNVIGRIPGAQRPEETIVLGAHWDAYGAGEPDAQGRIYRAGANDDALGLAGILDIARAINAGPPPERSVVVAAWTAEERGLLGSEYYAANPVYPIEKTVANLAIDILQTAGAANDVVLVGKGQNTLEDEMAVVAKAQGRTVTPESLPENGLFYRADHFSFAKRGVPVMLLMGIAGAADLKEGGRAAGQAWIDQYTGNCYHQACDAWSADWNLAGAIQDIELAGTIAENLANSTRWPEWKAGSEFKAIRDESKPVRR</sequence>
<organism evidence="9 10">
    <name type="scientific">Novosphingobium rhizovicinum</name>
    <dbReference type="NCBI Taxonomy" id="3228928"/>
    <lineage>
        <taxon>Bacteria</taxon>
        <taxon>Pseudomonadati</taxon>
        <taxon>Pseudomonadota</taxon>
        <taxon>Alphaproteobacteria</taxon>
        <taxon>Sphingomonadales</taxon>
        <taxon>Sphingomonadaceae</taxon>
        <taxon>Novosphingobium</taxon>
    </lineage>
</organism>
<protein>
    <submittedName>
        <fullName evidence="9">M28 family metallopeptidase</fullName>
    </submittedName>
</protein>
<comment type="caution">
    <text evidence="9">The sequence shown here is derived from an EMBL/GenBank/DDBJ whole genome shotgun (WGS) entry which is preliminary data.</text>
</comment>
<evidence type="ECO:0000259" key="8">
    <source>
        <dbReference type="Pfam" id="PF04389"/>
    </source>
</evidence>
<evidence type="ECO:0000256" key="4">
    <source>
        <dbReference type="ARBA" id="ARBA00022729"/>
    </source>
</evidence>
<dbReference type="InterPro" id="IPR007484">
    <property type="entry name" value="Peptidase_M28"/>
</dbReference>
<dbReference type="CDD" id="cd04821">
    <property type="entry name" value="PA_M28_1_2"/>
    <property type="match status" value="1"/>
</dbReference>
<dbReference type="InterPro" id="IPR046450">
    <property type="entry name" value="PA_dom_sf"/>
</dbReference>
<evidence type="ECO:0000256" key="3">
    <source>
        <dbReference type="ARBA" id="ARBA00022723"/>
    </source>
</evidence>
<evidence type="ECO:0000256" key="2">
    <source>
        <dbReference type="ARBA" id="ARBA00022670"/>
    </source>
</evidence>
<evidence type="ECO:0000256" key="5">
    <source>
        <dbReference type="ARBA" id="ARBA00022801"/>
    </source>
</evidence>
<evidence type="ECO:0000313" key="10">
    <source>
        <dbReference type="Proteomes" id="UP001556118"/>
    </source>
</evidence>
<dbReference type="InterPro" id="IPR045175">
    <property type="entry name" value="M28_fam"/>
</dbReference>
<dbReference type="Pfam" id="PF04389">
    <property type="entry name" value="Peptidase_M28"/>
    <property type="match status" value="1"/>
</dbReference>
<keyword evidence="6" id="KW-0862">Zinc</keyword>
<dbReference type="Gene3D" id="3.50.30.30">
    <property type="match status" value="1"/>
</dbReference>
<feature type="signal peptide" evidence="7">
    <location>
        <begin position="1"/>
        <end position="24"/>
    </location>
</feature>
<evidence type="ECO:0000256" key="7">
    <source>
        <dbReference type="SAM" id="SignalP"/>
    </source>
</evidence>
<keyword evidence="5" id="KW-0378">Hydrolase</keyword>
<dbReference type="PANTHER" id="PTHR12147">
    <property type="entry name" value="METALLOPEPTIDASE M28 FAMILY MEMBER"/>
    <property type="match status" value="1"/>
</dbReference>
<keyword evidence="3" id="KW-0479">Metal-binding</keyword>
<name>A0ABV3RCN1_9SPHN</name>
<dbReference type="PANTHER" id="PTHR12147:SF56">
    <property type="entry name" value="AMINOPEPTIDASE YDR415C-RELATED"/>
    <property type="match status" value="1"/>
</dbReference>
<proteinExistence type="predicted"/>
<reference evidence="9 10" key="1">
    <citation type="submission" date="2024-06" db="EMBL/GenBank/DDBJ databases">
        <title>Novosphingobium rhizovicinus M1R2S20.</title>
        <authorList>
            <person name="Sun J.-Q."/>
        </authorList>
    </citation>
    <scope>NUCLEOTIDE SEQUENCE [LARGE SCALE GENOMIC DNA]</scope>
    <source>
        <strain evidence="9 10">M1R2S20</strain>
    </source>
</reference>
<dbReference type="EMBL" id="JBFNXR010000048">
    <property type="protein sequence ID" value="MEW9855861.1"/>
    <property type="molecule type" value="Genomic_DNA"/>
</dbReference>
<dbReference type="SUPFAM" id="SSF52025">
    <property type="entry name" value="PA domain"/>
    <property type="match status" value="1"/>
</dbReference>
<keyword evidence="2" id="KW-0645">Protease</keyword>
<feature type="chain" id="PRO_5046750636" evidence="7">
    <location>
        <begin position="25"/>
        <end position="554"/>
    </location>
</feature>
<dbReference type="SUPFAM" id="SSF53187">
    <property type="entry name" value="Zn-dependent exopeptidases"/>
    <property type="match status" value="1"/>
</dbReference>
<keyword evidence="1" id="KW-0031">Aminopeptidase</keyword>
<dbReference type="Proteomes" id="UP001556118">
    <property type="component" value="Unassembled WGS sequence"/>
</dbReference>
<keyword evidence="4 7" id="KW-0732">Signal</keyword>
<dbReference type="Gene3D" id="3.40.630.10">
    <property type="entry name" value="Zn peptidases"/>
    <property type="match status" value="1"/>
</dbReference>
<evidence type="ECO:0000256" key="1">
    <source>
        <dbReference type="ARBA" id="ARBA00022438"/>
    </source>
</evidence>
<gene>
    <name evidence="9" type="ORF">ABUH87_11995</name>
</gene>
<evidence type="ECO:0000313" key="9">
    <source>
        <dbReference type="EMBL" id="MEW9855861.1"/>
    </source>
</evidence>
<feature type="domain" description="Peptidase M28" evidence="8">
    <location>
        <begin position="300"/>
        <end position="519"/>
    </location>
</feature>
<evidence type="ECO:0000256" key="6">
    <source>
        <dbReference type="ARBA" id="ARBA00022833"/>
    </source>
</evidence>
<keyword evidence="10" id="KW-1185">Reference proteome</keyword>